<proteinExistence type="inferred from homology"/>
<dbReference type="NCBIfam" id="TIGR00756">
    <property type="entry name" value="PPR"/>
    <property type="match status" value="1"/>
</dbReference>
<name>A0A9K3LSE2_9STRA</name>
<dbReference type="InterPro" id="IPR050872">
    <property type="entry name" value="PPR_P_subfamily"/>
</dbReference>
<dbReference type="PANTHER" id="PTHR46128">
    <property type="entry name" value="MITOCHONDRIAL GROUP I INTRON SPLICING FACTOR CCM1"/>
    <property type="match status" value="1"/>
</dbReference>
<dbReference type="EMBL" id="JAGRRH010000007">
    <property type="protein sequence ID" value="KAG7367155.1"/>
    <property type="molecule type" value="Genomic_DNA"/>
</dbReference>
<dbReference type="Proteomes" id="UP000693970">
    <property type="component" value="Unassembled WGS sequence"/>
</dbReference>
<dbReference type="PROSITE" id="PS51375">
    <property type="entry name" value="PPR"/>
    <property type="match status" value="1"/>
</dbReference>
<reference evidence="4" key="2">
    <citation type="submission" date="2021-04" db="EMBL/GenBank/DDBJ databases">
        <authorList>
            <person name="Podell S."/>
        </authorList>
    </citation>
    <scope>NUCLEOTIDE SEQUENCE</scope>
    <source>
        <strain evidence="4">Hildebrandi</strain>
    </source>
</reference>
<evidence type="ECO:0000313" key="5">
    <source>
        <dbReference type="Proteomes" id="UP000693970"/>
    </source>
</evidence>
<evidence type="ECO:0000313" key="4">
    <source>
        <dbReference type="EMBL" id="KAG7367155.1"/>
    </source>
</evidence>
<accession>A0A9K3LSE2</accession>
<organism evidence="4 5">
    <name type="scientific">Nitzschia inconspicua</name>
    <dbReference type="NCBI Taxonomy" id="303405"/>
    <lineage>
        <taxon>Eukaryota</taxon>
        <taxon>Sar</taxon>
        <taxon>Stramenopiles</taxon>
        <taxon>Ochrophyta</taxon>
        <taxon>Bacillariophyta</taxon>
        <taxon>Bacillariophyceae</taxon>
        <taxon>Bacillariophycidae</taxon>
        <taxon>Bacillariales</taxon>
        <taxon>Bacillariaceae</taxon>
        <taxon>Nitzschia</taxon>
    </lineage>
</organism>
<comment type="similarity">
    <text evidence="1">Belongs to the PPR family. P subfamily.</text>
</comment>
<protein>
    <submittedName>
        <fullName evidence="4">PPR: pentatricopeptide repeat domain containing protein</fullName>
    </submittedName>
</protein>
<dbReference type="InterPro" id="IPR002885">
    <property type="entry name" value="PPR_rpt"/>
</dbReference>
<reference evidence="4" key="1">
    <citation type="journal article" date="2021" name="Sci. Rep.">
        <title>Diploid genomic architecture of Nitzschia inconspicua, an elite biomass production diatom.</title>
        <authorList>
            <person name="Oliver A."/>
            <person name="Podell S."/>
            <person name="Pinowska A."/>
            <person name="Traller J.C."/>
            <person name="Smith S.R."/>
            <person name="McClure R."/>
            <person name="Beliaev A."/>
            <person name="Bohutskyi P."/>
            <person name="Hill E.A."/>
            <person name="Rabines A."/>
            <person name="Zheng H."/>
            <person name="Allen L.Z."/>
            <person name="Kuo A."/>
            <person name="Grigoriev I.V."/>
            <person name="Allen A.E."/>
            <person name="Hazlebeck D."/>
            <person name="Allen E.E."/>
        </authorList>
    </citation>
    <scope>NUCLEOTIDE SEQUENCE</scope>
    <source>
        <strain evidence="4">Hildebrandi</strain>
    </source>
</reference>
<evidence type="ECO:0000256" key="3">
    <source>
        <dbReference type="SAM" id="MobiDB-lite"/>
    </source>
</evidence>
<evidence type="ECO:0000256" key="2">
    <source>
        <dbReference type="PROSITE-ProRule" id="PRU00708"/>
    </source>
</evidence>
<comment type="caution">
    <text evidence="4">The sequence shown here is derived from an EMBL/GenBank/DDBJ whole genome shotgun (WGS) entry which is preliminary data.</text>
</comment>
<dbReference type="PANTHER" id="PTHR46128:SF329">
    <property type="entry name" value="MITOCHONDRIAL GROUP I INTRON SPLICING FACTOR DMR1"/>
    <property type="match status" value="1"/>
</dbReference>
<feature type="repeat" description="PPR" evidence="2">
    <location>
        <begin position="398"/>
        <end position="432"/>
    </location>
</feature>
<gene>
    <name evidence="4" type="ORF">IV203_029825</name>
</gene>
<dbReference type="AlphaFoldDB" id="A0A9K3LSE2"/>
<sequence length="841" mass="94630">MTTAKVPSVRQSRRNALFLRVASLLFLSNTVPSFCFVTVTRNELPATRKICRAAYSDDNYGFEERRIRASPRNKPDLTSNQRVVADTRNDRLNSDSNLCPSKKRSPVQAVKFNKKLKTILQDGRYLSVEGAEHLLLQRVRRNSTDALEEQNTKDYDTFSFNLILSAWARQRSIKAARRADALLQILLKNTGPHVHPDEYSYSAVLNAYAKSGGKRQAALRAEEILNQMETSLKITTDVCHNSVMECWAMSNDDDAGRRAHVWLTRLEENKFKHQRLPHPTRIAYNICLKAWARSKNGALQAHNLLNRMNALSESSLKPDKISYSTCMDAYCRSTTNLTLATDRAESLLKEMEESSTVRPDVFSYTSLLKLYATVANIDIDKALSLIGRMNKYAKEEPNDAFLNTLIHFFAKKGKPLQAESVLNDMKQKGMADKISYTSTICSHAHSGNATRARSLFNELVHLYNTEKTDRYLPTEKTFTALIHSIAKSSDASKTSVDEVDELLKKMQKLYKSTRNADLLPSTVSYSTVFYLLSKSKDASAPKRAMELLNEMKVQRMRGNSNVNPDATTYAYIVNIFTKARVPHLAEKAGKLLDEVELGFAAGDGTLRPSQLLYSAVLQAYAKSGRADLCESLLLRTKELYKQGKMYAKPTALYYNAVMDGLARSRQGEKGAFRASEYLLEMEFRGQAGDVQLSPSTRSYNAAILAWKMANSTQAPQRAEALLKRMNDRYASGDEMCRPDKVTINTIMSIWANSDQPGAAARAEEYLRLMEEMFVNAGDESLKPDRISYNMVIQAYARSRLDEAGVQVNKVFNRMKMVHLNGDREVKLKNSTLVSIVGANPS</sequence>
<evidence type="ECO:0000256" key="1">
    <source>
        <dbReference type="ARBA" id="ARBA00007626"/>
    </source>
</evidence>
<feature type="region of interest" description="Disordered" evidence="3">
    <location>
        <begin position="66"/>
        <end position="102"/>
    </location>
</feature>
<keyword evidence="5" id="KW-1185">Reference proteome</keyword>
<dbReference type="Pfam" id="PF01535">
    <property type="entry name" value="PPR"/>
    <property type="match status" value="3"/>
</dbReference>
<dbReference type="OrthoDB" id="185373at2759"/>